<gene>
    <name evidence="2" type="ORF">ACFPH6_02670</name>
</gene>
<protein>
    <submittedName>
        <fullName evidence="2">DUF3987 domain-containing protein</fullName>
    </submittedName>
</protein>
<evidence type="ECO:0000313" key="2">
    <source>
        <dbReference type="EMBL" id="MFC4463521.1"/>
    </source>
</evidence>
<feature type="compositionally biased region" description="Gly residues" evidence="1">
    <location>
        <begin position="16"/>
        <end position="25"/>
    </location>
</feature>
<dbReference type="InterPro" id="IPR025048">
    <property type="entry name" value="DUF3987"/>
</dbReference>
<dbReference type="EMBL" id="JBHSFG010000005">
    <property type="protein sequence ID" value="MFC4463521.1"/>
    <property type="molecule type" value="Genomic_DNA"/>
</dbReference>
<evidence type="ECO:0000313" key="3">
    <source>
        <dbReference type="Proteomes" id="UP001596012"/>
    </source>
</evidence>
<proteinExistence type="predicted"/>
<accession>A0ABV8YGQ0</accession>
<evidence type="ECO:0000256" key="1">
    <source>
        <dbReference type="SAM" id="MobiDB-lite"/>
    </source>
</evidence>
<dbReference type="Proteomes" id="UP001596012">
    <property type="component" value="Unassembled WGS sequence"/>
</dbReference>
<comment type="caution">
    <text evidence="2">The sequence shown here is derived from an EMBL/GenBank/DDBJ whole genome shotgun (WGS) entry which is preliminary data.</text>
</comment>
<keyword evidence="3" id="KW-1185">Reference proteome</keyword>
<reference evidence="3" key="1">
    <citation type="journal article" date="2019" name="Int. J. Syst. Evol. Microbiol.">
        <title>The Global Catalogue of Microorganisms (GCM) 10K type strain sequencing project: providing services to taxonomists for standard genome sequencing and annotation.</title>
        <authorList>
            <consortium name="The Broad Institute Genomics Platform"/>
            <consortium name="The Broad Institute Genome Sequencing Center for Infectious Disease"/>
            <person name="Wu L."/>
            <person name="Ma J."/>
        </authorList>
    </citation>
    <scope>NUCLEOTIDE SEQUENCE [LARGE SCALE GENOMIC DNA]</scope>
    <source>
        <strain evidence="3">DT43</strain>
    </source>
</reference>
<sequence length="207" mass="22310">MWGQRPGRTAGSRDVGQGGPPGSGRNGRPPHREILCALSRTRGVPQEDIEPKLRPEGALAHIDDWAGKYVGAVARIAGLLHLGDYAIGRWGQPIEASTIERAIAIGEYYTAHALASFDLMSTEPAVDDAQAVLDWITRSGRTQFKAKDVVASCRRFRTVASVGPALTTLEEHGYVRGIHAERNGFKGRPPAVTYRVHPSVVAVDDGP</sequence>
<feature type="region of interest" description="Disordered" evidence="1">
    <location>
        <begin position="1"/>
        <end position="31"/>
    </location>
</feature>
<dbReference type="RefSeq" id="WP_386336832.1">
    <property type="nucleotide sequence ID" value="NZ_JBHSFG010000005.1"/>
</dbReference>
<dbReference type="Pfam" id="PF13148">
    <property type="entry name" value="DUF3987"/>
    <property type="match status" value="1"/>
</dbReference>
<organism evidence="2 3">
    <name type="scientific">Streptomyces xiangluensis</name>
    <dbReference type="NCBI Taxonomy" id="2665720"/>
    <lineage>
        <taxon>Bacteria</taxon>
        <taxon>Bacillati</taxon>
        <taxon>Actinomycetota</taxon>
        <taxon>Actinomycetes</taxon>
        <taxon>Kitasatosporales</taxon>
        <taxon>Streptomycetaceae</taxon>
        <taxon>Streptomyces</taxon>
    </lineage>
</organism>
<name>A0ABV8YGQ0_9ACTN</name>